<evidence type="ECO:0000256" key="6">
    <source>
        <dbReference type="ARBA" id="ARBA00022617"/>
    </source>
</evidence>
<comment type="pathway">
    <text evidence="4">Nitrogen metabolism; nitrate reduction (assimilation).</text>
</comment>
<dbReference type="InterPro" id="IPR052034">
    <property type="entry name" value="NasD-like"/>
</dbReference>
<evidence type="ECO:0000256" key="11">
    <source>
        <dbReference type="ARBA" id="ARBA00023004"/>
    </source>
</evidence>
<evidence type="ECO:0000256" key="3">
    <source>
        <dbReference type="ARBA" id="ARBA00001974"/>
    </source>
</evidence>
<dbReference type="GO" id="GO:0016491">
    <property type="term" value="F:oxidoreductase activity"/>
    <property type="evidence" value="ECO:0007669"/>
    <property type="project" value="UniProtKB-KW"/>
</dbReference>
<proteinExistence type="inferred from homology"/>
<accession>A0A1H0SYU0</accession>
<dbReference type="InterPro" id="IPR041575">
    <property type="entry name" value="Rubredoxin_C"/>
</dbReference>
<feature type="domain" description="NADH-rubredoxin oxidoreductase C-terminal" evidence="15">
    <location>
        <begin position="335"/>
        <end position="401"/>
    </location>
</feature>
<evidence type="ECO:0000256" key="9">
    <source>
        <dbReference type="ARBA" id="ARBA00022827"/>
    </source>
</evidence>
<sequence length="494" mass="50540">MIVGYGMAGARLADEVRRRDQDISITVVGAEPHAAYNRVLLSTVVAGTMTPESTRLHDDGWAEAHGIDLRLGCEVVGIDRTARTVLVAPASSGSTSSGPASSGPTSFGALPHEAIHYDALVLATGSVPWVPPAEGLTEDGGLAAGVVAFRTLDDCARIEAGARKGMPVVVLGGGLLGIEAARGLAGRGCLVTVVHPVGHLMERQLDPGAGSVLARTLGQLGIEFRLNALAAKYLPGDGLVLDDGSHVPAELVVVSAGVRAETSLAVGAGLAVDRGVVVDDALRTSDPRIHAIGDCAQHPGTVSGLVQPAWDQAAVLADRLTGADPAARYRGTSVVTRLKARDVDLAALGDVHTDVDCPDSEVLCFQEPSRGRYAKLVLRDDRVAGAIVIGAPDAAATITQLYDRGIPAPTDRLALLLGRALPAEAASPADLPSSAVICRCNTVSKGQIVSAWRAGAESLPQLAEATRATTGCGGCKDAVCGLLDWLGASQPASA</sequence>
<dbReference type="Pfam" id="PF04324">
    <property type="entry name" value="Fer2_BFD"/>
    <property type="match status" value="1"/>
</dbReference>
<keyword evidence="17" id="KW-1185">Reference proteome</keyword>
<reference evidence="17" key="1">
    <citation type="submission" date="2016-10" db="EMBL/GenBank/DDBJ databases">
        <authorList>
            <person name="Varghese N."/>
            <person name="Submissions S."/>
        </authorList>
    </citation>
    <scope>NUCLEOTIDE SEQUENCE [LARGE SCALE GENOMIC DNA]</scope>
    <source>
        <strain evidence="17">CGMCC 4.6609</strain>
    </source>
</reference>
<organism evidence="16 17">
    <name type="scientific">Lentzea jiangxiensis</name>
    <dbReference type="NCBI Taxonomy" id="641025"/>
    <lineage>
        <taxon>Bacteria</taxon>
        <taxon>Bacillati</taxon>
        <taxon>Actinomycetota</taxon>
        <taxon>Actinomycetes</taxon>
        <taxon>Pseudonocardiales</taxon>
        <taxon>Pseudonocardiaceae</taxon>
        <taxon>Lentzea</taxon>
    </lineage>
</organism>
<dbReference type="InterPro" id="IPR016156">
    <property type="entry name" value="FAD/NAD-linked_Rdtase_dimer_sf"/>
</dbReference>
<keyword evidence="8" id="KW-0479">Metal-binding</keyword>
<dbReference type="Pfam" id="PF07992">
    <property type="entry name" value="Pyr_redox_2"/>
    <property type="match status" value="1"/>
</dbReference>
<feature type="domain" description="BFD-like [2Fe-2S]-binding" evidence="13">
    <location>
        <begin position="436"/>
        <end position="484"/>
    </location>
</feature>
<evidence type="ECO:0000256" key="10">
    <source>
        <dbReference type="ARBA" id="ARBA00023002"/>
    </source>
</evidence>
<comment type="cofactor">
    <cofactor evidence="3">
        <name>FAD</name>
        <dbReference type="ChEBI" id="CHEBI:57692"/>
    </cofactor>
</comment>
<comment type="cofactor">
    <cofactor evidence="2">
        <name>[4Fe-4S] cluster</name>
        <dbReference type="ChEBI" id="CHEBI:49883"/>
    </cofactor>
</comment>
<dbReference type="PRINTS" id="PR00368">
    <property type="entry name" value="FADPNR"/>
</dbReference>
<keyword evidence="7" id="KW-0285">Flavoprotein</keyword>
<evidence type="ECO:0000256" key="1">
    <source>
        <dbReference type="ARBA" id="ARBA00001929"/>
    </source>
</evidence>
<dbReference type="PANTHER" id="PTHR43809">
    <property type="entry name" value="NITRITE REDUCTASE (NADH) LARGE SUBUNIT"/>
    <property type="match status" value="1"/>
</dbReference>
<evidence type="ECO:0000313" key="16">
    <source>
        <dbReference type="EMBL" id="SDP46874.1"/>
    </source>
</evidence>
<keyword evidence="6" id="KW-0349">Heme</keyword>
<dbReference type="PANTHER" id="PTHR43809:SF1">
    <property type="entry name" value="NITRITE REDUCTASE (NADH) LARGE SUBUNIT"/>
    <property type="match status" value="1"/>
</dbReference>
<dbReference type="Pfam" id="PF18267">
    <property type="entry name" value="Rubredoxin_C"/>
    <property type="match status" value="1"/>
</dbReference>
<protein>
    <submittedName>
        <fullName evidence="16">Assimilatory nitrate reductase electron transfer subunit</fullName>
    </submittedName>
</protein>
<evidence type="ECO:0000256" key="5">
    <source>
        <dbReference type="ARBA" id="ARBA00010429"/>
    </source>
</evidence>
<evidence type="ECO:0000256" key="2">
    <source>
        <dbReference type="ARBA" id="ARBA00001966"/>
    </source>
</evidence>
<dbReference type="InterPro" id="IPR041854">
    <property type="entry name" value="BFD-like_2Fe2S-bd_dom_sf"/>
</dbReference>
<dbReference type="GO" id="GO:0046872">
    <property type="term" value="F:metal ion binding"/>
    <property type="evidence" value="ECO:0007669"/>
    <property type="project" value="UniProtKB-KW"/>
</dbReference>
<dbReference type="Gene3D" id="1.10.10.1100">
    <property type="entry name" value="BFD-like [2Fe-2S]-binding domain"/>
    <property type="match status" value="1"/>
</dbReference>
<evidence type="ECO:0000256" key="12">
    <source>
        <dbReference type="ARBA" id="ARBA00023014"/>
    </source>
</evidence>
<evidence type="ECO:0000259" key="13">
    <source>
        <dbReference type="Pfam" id="PF04324"/>
    </source>
</evidence>
<evidence type="ECO:0000259" key="14">
    <source>
        <dbReference type="Pfam" id="PF07992"/>
    </source>
</evidence>
<gene>
    <name evidence="16" type="ORF">SAMN05421507_10924</name>
</gene>
<evidence type="ECO:0000259" key="15">
    <source>
        <dbReference type="Pfam" id="PF18267"/>
    </source>
</evidence>
<evidence type="ECO:0000256" key="8">
    <source>
        <dbReference type="ARBA" id="ARBA00022723"/>
    </source>
</evidence>
<keyword evidence="10" id="KW-0560">Oxidoreductase</keyword>
<dbReference type="AlphaFoldDB" id="A0A1H0SYU0"/>
<keyword evidence="11" id="KW-0408">Iron</keyword>
<dbReference type="EMBL" id="FNIX01000009">
    <property type="protein sequence ID" value="SDP46874.1"/>
    <property type="molecule type" value="Genomic_DNA"/>
</dbReference>
<dbReference type="InterPro" id="IPR023753">
    <property type="entry name" value="FAD/NAD-binding_dom"/>
</dbReference>
<comment type="cofactor">
    <cofactor evidence="1">
        <name>siroheme</name>
        <dbReference type="ChEBI" id="CHEBI:60052"/>
    </cofactor>
</comment>
<keyword evidence="12" id="KW-0411">Iron-sulfur</keyword>
<feature type="domain" description="FAD/NAD(P)-binding" evidence="14">
    <location>
        <begin position="1"/>
        <end position="312"/>
    </location>
</feature>
<evidence type="ECO:0000256" key="4">
    <source>
        <dbReference type="ARBA" id="ARBA00005096"/>
    </source>
</evidence>
<dbReference type="Gene3D" id="3.50.50.60">
    <property type="entry name" value="FAD/NAD(P)-binding domain"/>
    <property type="match status" value="2"/>
</dbReference>
<evidence type="ECO:0000256" key="7">
    <source>
        <dbReference type="ARBA" id="ARBA00022630"/>
    </source>
</evidence>
<dbReference type="GO" id="GO:0051536">
    <property type="term" value="F:iron-sulfur cluster binding"/>
    <property type="evidence" value="ECO:0007669"/>
    <property type="project" value="UniProtKB-KW"/>
</dbReference>
<dbReference type="STRING" id="641025.SAMN05421507_10924"/>
<keyword evidence="9" id="KW-0274">FAD</keyword>
<dbReference type="Gene3D" id="3.30.390.30">
    <property type="match status" value="1"/>
</dbReference>
<dbReference type="SUPFAM" id="SSF51905">
    <property type="entry name" value="FAD/NAD(P)-binding domain"/>
    <property type="match status" value="2"/>
</dbReference>
<name>A0A1H0SYU0_9PSEU</name>
<comment type="similarity">
    <text evidence="5">Belongs to the nitrite and sulfite reductase 4Fe-4S domain family.</text>
</comment>
<dbReference type="InterPro" id="IPR036188">
    <property type="entry name" value="FAD/NAD-bd_sf"/>
</dbReference>
<dbReference type="InterPro" id="IPR007419">
    <property type="entry name" value="BFD-like_2Fe2S-bd_dom"/>
</dbReference>
<dbReference type="Proteomes" id="UP000199691">
    <property type="component" value="Unassembled WGS sequence"/>
</dbReference>
<evidence type="ECO:0000313" key="17">
    <source>
        <dbReference type="Proteomes" id="UP000199691"/>
    </source>
</evidence>